<dbReference type="AlphaFoldDB" id="A0A1R0MQ36"/>
<dbReference type="Gene3D" id="1.10.10.10">
    <property type="entry name" value="Winged helix-like DNA-binding domain superfamily/Winged helix DNA-binding domain"/>
    <property type="match status" value="1"/>
</dbReference>
<evidence type="ECO:0000313" key="4">
    <source>
        <dbReference type="Proteomes" id="UP000196342"/>
    </source>
</evidence>
<proteinExistence type="predicted"/>
<evidence type="ECO:0000313" key="2">
    <source>
        <dbReference type="EMBL" id="OVE48269.1"/>
    </source>
</evidence>
<dbReference type="InterPro" id="IPR036390">
    <property type="entry name" value="WH_DNA-bd_sf"/>
</dbReference>
<dbReference type="InterPro" id="IPR014601">
    <property type="entry name" value="Trans_reg_MarR_HTH"/>
</dbReference>
<reference evidence="2 4" key="1">
    <citation type="submission" date="2017-05" db="EMBL/GenBank/DDBJ databases">
        <title>Chromobacterium violaceum GHPS1 isolated from Hydrocarbon polluted soil in French Guiana display an awesome secondary metabolite arsenal and a battery of drug and heavy-metal-resistance and detoxification of xenobiotics proteins.</title>
        <authorList>
            <person name="Belbahri L."/>
        </authorList>
    </citation>
    <scope>NUCLEOTIDE SEQUENCE [LARGE SCALE GENOMIC DNA]</scope>
    <source>
        <strain evidence="2 4">GHPS1</strain>
    </source>
</reference>
<feature type="domain" description="HTH marR-type" evidence="1">
    <location>
        <begin position="47"/>
        <end position="146"/>
    </location>
</feature>
<accession>A0A1R0MQ36</accession>
<sequence length="172" mass="19180">MSTTQDLPKIVSSQHLVSERSPELSEFEFSLTVVNNAFHRWMVRCMSAAGEKDMTPTEVLLVHHVNHRGRQKKLADICFVLNMEDTHVVSYALKKLVKMGYVASEKSGKEVLFSTTESGRQLCERYRQVREQCLMSTLGDGGIANPLIGDIAQLMRTLAGVYDQAARAGASF</sequence>
<protein>
    <submittedName>
        <fullName evidence="3">Predicted transcription regulator, contains HTH domain (MarR family)</fullName>
    </submittedName>
    <submittedName>
        <fullName evidence="2">Transcriptional regulator</fullName>
    </submittedName>
</protein>
<comment type="caution">
    <text evidence="2">The sequence shown here is derived from an EMBL/GenBank/DDBJ whole genome shotgun (WGS) entry which is preliminary data.</text>
</comment>
<reference evidence="3 5" key="2">
    <citation type="submission" date="2018-06" db="EMBL/GenBank/DDBJ databases">
        <authorList>
            <consortium name="Pathogen Informatics"/>
            <person name="Doyle S."/>
        </authorList>
    </citation>
    <scope>NUCLEOTIDE SEQUENCE [LARGE SCALE GENOMIC DNA]</scope>
    <source>
        <strain evidence="3 5">NCTC8684</strain>
    </source>
</reference>
<keyword evidence="4" id="KW-1185">Reference proteome</keyword>
<dbReference type="EMBL" id="UIGR01000001">
    <property type="protein sequence ID" value="SUX31698.1"/>
    <property type="molecule type" value="Genomic_DNA"/>
</dbReference>
<evidence type="ECO:0000259" key="1">
    <source>
        <dbReference type="SMART" id="SM00347"/>
    </source>
</evidence>
<dbReference type="GeneID" id="66368885"/>
<dbReference type="SUPFAM" id="SSF46785">
    <property type="entry name" value="Winged helix' DNA-binding domain"/>
    <property type="match status" value="1"/>
</dbReference>
<dbReference type="OMA" id="HVNHRGR"/>
<dbReference type="Proteomes" id="UP000196342">
    <property type="component" value="Unassembled WGS sequence"/>
</dbReference>
<dbReference type="EMBL" id="NHOO01000007">
    <property type="protein sequence ID" value="OVE48269.1"/>
    <property type="molecule type" value="Genomic_DNA"/>
</dbReference>
<dbReference type="Pfam" id="PF13463">
    <property type="entry name" value="HTH_27"/>
    <property type="match status" value="1"/>
</dbReference>
<evidence type="ECO:0000313" key="5">
    <source>
        <dbReference type="Proteomes" id="UP000254029"/>
    </source>
</evidence>
<dbReference type="RefSeq" id="WP_011136716.1">
    <property type="nucleotide sequence ID" value="NZ_CP024028.1"/>
</dbReference>
<organism evidence="2 4">
    <name type="scientific">Chromobacterium violaceum</name>
    <dbReference type="NCBI Taxonomy" id="536"/>
    <lineage>
        <taxon>Bacteria</taxon>
        <taxon>Pseudomonadati</taxon>
        <taxon>Pseudomonadota</taxon>
        <taxon>Betaproteobacteria</taxon>
        <taxon>Neisseriales</taxon>
        <taxon>Chromobacteriaceae</taxon>
        <taxon>Chromobacterium</taxon>
    </lineage>
</organism>
<dbReference type="InterPro" id="IPR036388">
    <property type="entry name" value="WH-like_DNA-bd_sf"/>
</dbReference>
<evidence type="ECO:0000313" key="3">
    <source>
        <dbReference type="EMBL" id="SUX31698.1"/>
    </source>
</evidence>
<dbReference type="GO" id="GO:0003700">
    <property type="term" value="F:DNA-binding transcription factor activity"/>
    <property type="evidence" value="ECO:0007669"/>
    <property type="project" value="InterPro"/>
</dbReference>
<name>A0A1R0MQ36_CHRVL</name>
<dbReference type="SMART" id="SM00347">
    <property type="entry name" value="HTH_MARR"/>
    <property type="match status" value="1"/>
</dbReference>
<dbReference type="Proteomes" id="UP000254029">
    <property type="component" value="Unassembled WGS sequence"/>
</dbReference>
<dbReference type="InterPro" id="IPR000835">
    <property type="entry name" value="HTH_MarR-typ"/>
</dbReference>
<accession>A0A202BA04</accession>
<gene>
    <name evidence="2" type="ORF">CBW21_09880</name>
    <name evidence="3" type="ORF">NCTC8684_00758</name>
</gene>
<dbReference type="PIRSF" id="PIRSF036158">
    <property type="entry name" value="UCP036158_MarR"/>
    <property type="match status" value="1"/>
</dbReference>